<comment type="caution">
    <text evidence="1">The sequence shown here is derived from an EMBL/GenBank/DDBJ whole genome shotgun (WGS) entry which is preliminary data.</text>
</comment>
<keyword evidence="2" id="KW-1185">Reference proteome</keyword>
<organism evidence="1 2">
    <name type="scientific">Oedothorax gibbosus</name>
    <dbReference type="NCBI Taxonomy" id="931172"/>
    <lineage>
        <taxon>Eukaryota</taxon>
        <taxon>Metazoa</taxon>
        <taxon>Ecdysozoa</taxon>
        <taxon>Arthropoda</taxon>
        <taxon>Chelicerata</taxon>
        <taxon>Arachnida</taxon>
        <taxon>Araneae</taxon>
        <taxon>Araneomorphae</taxon>
        <taxon>Entelegynae</taxon>
        <taxon>Araneoidea</taxon>
        <taxon>Linyphiidae</taxon>
        <taxon>Erigoninae</taxon>
        <taxon>Oedothorax</taxon>
    </lineage>
</organism>
<evidence type="ECO:0000313" key="1">
    <source>
        <dbReference type="EMBL" id="KAG8179265.1"/>
    </source>
</evidence>
<accession>A0AAV6U4Q8</accession>
<dbReference type="EMBL" id="JAFNEN010000641">
    <property type="protein sequence ID" value="KAG8179265.1"/>
    <property type="molecule type" value="Genomic_DNA"/>
</dbReference>
<reference evidence="1 2" key="1">
    <citation type="journal article" date="2022" name="Nat. Ecol. Evol.">
        <title>A masculinizing supergene underlies an exaggerated male reproductive morph in a spider.</title>
        <authorList>
            <person name="Hendrickx F."/>
            <person name="De Corte Z."/>
            <person name="Sonet G."/>
            <person name="Van Belleghem S.M."/>
            <person name="Kostlbacher S."/>
            <person name="Vangestel C."/>
        </authorList>
    </citation>
    <scope>NUCLEOTIDE SEQUENCE [LARGE SCALE GENOMIC DNA]</scope>
    <source>
        <strain evidence="1">W744_W776</strain>
    </source>
</reference>
<evidence type="ECO:0000313" key="2">
    <source>
        <dbReference type="Proteomes" id="UP000827092"/>
    </source>
</evidence>
<name>A0AAV6U4Q8_9ARAC</name>
<sequence>MPRGGEKVLTTGGYVRYRSSTTIGTHIGILNTSFGLNRNVVGKSLCEIYEVISNKRFWLLMAELMSVLVDNMHSE</sequence>
<proteinExistence type="predicted"/>
<gene>
    <name evidence="1" type="ORF">JTE90_006163</name>
</gene>
<dbReference type="Proteomes" id="UP000827092">
    <property type="component" value="Unassembled WGS sequence"/>
</dbReference>
<dbReference type="AlphaFoldDB" id="A0AAV6U4Q8"/>
<protein>
    <submittedName>
        <fullName evidence="1">Uncharacterized protein</fullName>
    </submittedName>
</protein>